<reference evidence="1" key="2">
    <citation type="journal article" date="2015" name="Data Brief">
        <title>Shoot transcriptome of the giant reed, Arundo donax.</title>
        <authorList>
            <person name="Barrero R.A."/>
            <person name="Guerrero F.D."/>
            <person name="Moolhuijzen P."/>
            <person name="Goolsby J.A."/>
            <person name="Tidwell J."/>
            <person name="Bellgard S.E."/>
            <person name="Bellgard M.I."/>
        </authorList>
    </citation>
    <scope>NUCLEOTIDE SEQUENCE</scope>
    <source>
        <tissue evidence="1">Shoot tissue taken approximately 20 cm above the soil surface</tissue>
    </source>
</reference>
<reference evidence="1" key="1">
    <citation type="submission" date="2014-09" db="EMBL/GenBank/DDBJ databases">
        <authorList>
            <person name="Magalhaes I.L.F."/>
            <person name="Oliveira U."/>
            <person name="Santos F.R."/>
            <person name="Vidigal T.H.D.A."/>
            <person name="Brescovit A.D."/>
            <person name="Santos A.J."/>
        </authorList>
    </citation>
    <scope>NUCLEOTIDE SEQUENCE</scope>
    <source>
        <tissue evidence="1">Shoot tissue taken approximately 20 cm above the soil surface</tissue>
    </source>
</reference>
<dbReference type="AlphaFoldDB" id="A0A0A9ED75"/>
<protein>
    <submittedName>
        <fullName evidence="1">Uncharacterized protein</fullName>
    </submittedName>
</protein>
<accession>A0A0A9ED75</accession>
<dbReference type="EMBL" id="GBRH01202065">
    <property type="protein sequence ID" value="JAD95830.1"/>
    <property type="molecule type" value="Transcribed_RNA"/>
</dbReference>
<organism evidence="1">
    <name type="scientific">Arundo donax</name>
    <name type="common">Giant reed</name>
    <name type="synonym">Donax arundinaceus</name>
    <dbReference type="NCBI Taxonomy" id="35708"/>
    <lineage>
        <taxon>Eukaryota</taxon>
        <taxon>Viridiplantae</taxon>
        <taxon>Streptophyta</taxon>
        <taxon>Embryophyta</taxon>
        <taxon>Tracheophyta</taxon>
        <taxon>Spermatophyta</taxon>
        <taxon>Magnoliopsida</taxon>
        <taxon>Liliopsida</taxon>
        <taxon>Poales</taxon>
        <taxon>Poaceae</taxon>
        <taxon>PACMAD clade</taxon>
        <taxon>Arundinoideae</taxon>
        <taxon>Arundineae</taxon>
        <taxon>Arundo</taxon>
    </lineage>
</organism>
<sequence length="25" mass="2932">MAGTLCSEISPKFFHLNMYCFHLKL</sequence>
<proteinExistence type="predicted"/>
<name>A0A0A9ED75_ARUDO</name>
<evidence type="ECO:0000313" key="1">
    <source>
        <dbReference type="EMBL" id="JAD95830.1"/>
    </source>
</evidence>